<dbReference type="KEGG" id="eus:EUTSA_v10009981mg"/>
<organism evidence="2 3">
    <name type="scientific">Eutrema salsugineum</name>
    <name type="common">Saltwater cress</name>
    <name type="synonym">Sisymbrium salsugineum</name>
    <dbReference type="NCBI Taxonomy" id="72664"/>
    <lineage>
        <taxon>Eukaryota</taxon>
        <taxon>Viridiplantae</taxon>
        <taxon>Streptophyta</taxon>
        <taxon>Embryophyta</taxon>
        <taxon>Tracheophyta</taxon>
        <taxon>Spermatophyta</taxon>
        <taxon>Magnoliopsida</taxon>
        <taxon>eudicotyledons</taxon>
        <taxon>Gunneridae</taxon>
        <taxon>Pentapetalae</taxon>
        <taxon>rosids</taxon>
        <taxon>malvids</taxon>
        <taxon>Brassicales</taxon>
        <taxon>Brassicaceae</taxon>
        <taxon>Eutremeae</taxon>
        <taxon>Eutrema</taxon>
    </lineage>
</organism>
<name>V4MUR5_EUTSA</name>
<evidence type="ECO:0000313" key="3">
    <source>
        <dbReference type="Proteomes" id="UP000030689"/>
    </source>
</evidence>
<evidence type="ECO:0000256" key="1">
    <source>
        <dbReference type="SAM" id="SignalP"/>
    </source>
</evidence>
<keyword evidence="1" id="KW-0732">Signal</keyword>
<dbReference type="Proteomes" id="UP000030689">
    <property type="component" value="Unassembled WGS sequence"/>
</dbReference>
<gene>
    <name evidence="2" type="ORF">EUTSA_v10009981mg</name>
</gene>
<reference evidence="2 3" key="1">
    <citation type="journal article" date="2013" name="Front. Plant Sci.">
        <title>The Reference Genome of the Halophytic Plant Eutrema salsugineum.</title>
        <authorList>
            <person name="Yang R."/>
            <person name="Jarvis D.E."/>
            <person name="Chen H."/>
            <person name="Beilstein M.A."/>
            <person name="Grimwood J."/>
            <person name="Jenkins J."/>
            <person name="Shu S."/>
            <person name="Prochnik S."/>
            <person name="Xin M."/>
            <person name="Ma C."/>
            <person name="Schmutz J."/>
            <person name="Wing R.A."/>
            <person name="Mitchell-Olds T."/>
            <person name="Schumaker K.S."/>
            <person name="Wang X."/>
        </authorList>
    </citation>
    <scope>NUCLEOTIDE SEQUENCE [LARGE SCALE GENOMIC DNA]</scope>
</reference>
<accession>V4MUR5</accession>
<dbReference type="AlphaFoldDB" id="V4MUR5"/>
<evidence type="ECO:0008006" key="4">
    <source>
        <dbReference type="Google" id="ProtNLM"/>
    </source>
</evidence>
<keyword evidence="3" id="KW-1185">Reference proteome</keyword>
<feature type="chain" id="PRO_5004725292" description="Embryo surrounding factor 1 brassicaceae domain-containing protein" evidence="1">
    <location>
        <begin position="19"/>
        <end position="87"/>
    </location>
</feature>
<dbReference type="OMA" id="SHTTLIC"/>
<evidence type="ECO:0000313" key="2">
    <source>
        <dbReference type="EMBL" id="ESQ35776.1"/>
    </source>
</evidence>
<proteinExistence type="predicted"/>
<feature type="signal peptide" evidence="1">
    <location>
        <begin position="1"/>
        <end position="18"/>
    </location>
</feature>
<dbReference type="Gramene" id="ESQ35776">
    <property type="protein sequence ID" value="ESQ35776"/>
    <property type="gene ID" value="EUTSA_v10009981mg"/>
</dbReference>
<dbReference type="EMBL" id="KI517683">
    <property type="protein sequence ID" value="ESQ35776.1"/>
    <property type="molecule type" value="Genomic_DNA"/>
</dbReference>
<protein>
    <recommendedName>
        <fullName evidence="4">Embryo surrounding factor 1 brassicaceae domain-containing protein</fullName>
    </recommendedName>
</protein>
<sequence>MKSSHIALICVAMPSLFALHECVRMDVRETESPNNKIDVPTCYHGPCHPLVTNCWCCEHLHHCWSGKTGQSYCNEQCKLMSSVNLNH</sequence>